<dbReference type="Gene3D" id="3.90.70.80">
    <property type="match status" value="1"/>
</dbReference>
<dbReference type="PROSITE" id="PS50802">
    <property type="entry name" value="OTU"/>
    <property type="match status" value="1"/>
</dbReference>
<dbReference type="HOGENOM" id="CLU_1143518_0_0_1"/>
<dbReference type="AlphaFoldDB" id="K1Q7T0"/>
<gene>
    <name evidence="1" type="ORF">CGI_10011646</name>
</gene>
<evidence type="ECO:0000313" key="1">
    <source>
        <dbReference type="EMBL" id="EKC32827.1"/>
    </source>
</evidence>
<dbReference type="EMBL" id="JH818230">
    <property type="protein sequence ID" value="EKC32827.1"/>
    <property type="molecule type" value="Genomic_DNA"/>
</dbReference>
<name>K1Q7T0_MAGGI</name>
<organism evidence="1">
    <name type="scientific">Magallana gigas</name>
    <name type="common">Pacific oyster</name>
    <name type="synonym">Crassostrea gigas</name>
    <dbReference type="NCBI Taxonomy" id="29159"/>
    <lineage>
        <taxon>Eukaryota</taxon>
        <taxon>Metazoa</taxon>
        <taxon>Spiralia</taxon>
        <taxon>Lophotrochozoa</taxon>
        <taxon>Mollusca</taxon>
        <taxon>Bivalvia</taxon>
        <taxon>Autobranchia</taxon>
        <taxon>Pteriomorphia</taxon>
        <taxon>Ostreida</taxon>
        <taxon>Ostreoidea</taxon>
        <taxon>Ostreidae</taxon>
        <taxon>Magallana</taxon>
    </lineage>
</organism>
<accession>K1Q7T0</accession>
<protein>
    <submittedName>
        <fullName evidence="1">Uncharacterized protein</fullName>
    </submittedName>
</protein>
<dbReference type="InterPro" id="IPR003323">
    <property type="entry name" value="OTU_dom"/>
</dbReference>
<reference evidence="1" key="1">
    <citation type="journal article" date="2012" name="Nature">
        <title>The oyster genome reveals stress adaptation and complexity of shell formation.</title>
        <authorList>
            <person name="Zhang G."/>
            <person name="Fang X."/>
            <person name="Guo X."/>
            <person name="Li L."/>
            <person name="Luo R."/>
            <person name="Xu F."/>
            <person name="Yang P."/>
            <person name="Zhang L."/>
            <person name="Wang X."/>
            <person name="Qi H."/>
            <person name="Xiong Z."/>
            <person name="Que H."/>
            <person name="Xie Y."/>
            <person name="Holland P.W."/>
            <person name="Paps J."/>
            <person name="Zhu Y."/>
            <person name="Wu F."/>
            <person name="Chen Y."/>
            <person name="Wang J."/>
            <person name="Peng C."/>
            <person name="Meng J."/>
            <person name="Yang L."/>
            <person name="Liu J."/>
            <person name="Wen B."/>
            <person name="Zhang N."/>
            <person name="Huang Z."/>
            <person name="Zhu Q."/>
            <person name="Feng Y."/>
            <person name="Mount A."/>
            <person name="Hedgecock D."/>
            <person name="Xu Z."/>
            <person name="Liu Y."/>
            <person name="Domazet-Loso T."/>
            <person name="Du Y."/>
            <person name="Sun X."/>
            <person name="Zhang S."/>
            <person name="Liu B."/>
            <person name="Cheng P."/>
            <person name="Jiang X."/>
            <person name="Li J."/>
            <person name="Fan D."/>
            <person name="Wang W."/>
            <person name="Fu W."/>
            <person name="Wang T."/>
            <person name="Wang B."/>
            <person name="Zhang J."/>
            <person name="Peng Z."/>
            <person name="Li Y."/>
            <person name="Li N."/>
            <person name="Wang J."/>
            <person name="Chen M."/>
            <person name="He Y."/>
            <person name="Tan F."/>
            <person name="Song X."/>
            <person name="Zheng Q."/>
            <person name="Huang R."/>
            <person name="Yang H."/>
            <person name="Du X."/>
            <person name="Chen L."/>
            <person name="Yang M."/>
            <person name="Gaffney P.M."/>
            <person name="Wang S."/>
            <person name="Luo L."/>
            <person name="She Z."/>
            <person name="Ming Y."/>
            <person name="Huang W."/>
            <person name="Zhang S."/>
            <person name="Huang B."/>
            <person name="Zhang Y."/>
            <person name="Qu T."/>
            <person name="Ni P."/>
            <person name="Miao G."/>
            <person name="Wang J."/>
            <person name="Wang Q."/>
            <person name="Steinberg C.E."/>
            <person name="Wang H."/>
            <person name="Li N."/>
            <person name="Qian L."/>
            <person name="Zhang G."/>
            <person name="Li Y."/>
            <person name="Yang H."/>
            <person name="Liu X."/>
            <person name="Wang J."/>
            <person name="Yin Y."/>
            <person name="Wang J."/>
        </authorList>
    </citation>
    <scope>NUCLEOTIDE SEQUENCE [LARGE SCALE GENOMIC DNA]</scope>
    <source>
        <strain evidence="1">05x7-T-G4-1.051#20</strain>
    </source>
</reference>
<dbReference type="InParanoid" id="K1Q7T0"/>
<sequence length="243" mass="28087">MGSNVSEMVLEKERRGSLQTYLPWIADNRIGWIEVSNESSGDLTKIASFLYDFSKREYWRQNALLAELSITTAIQCIQEALKQGDIEGDNVKNIGSKTDVNVRKRTLKRKLISFYMHVYRISALTNFVYPLIDHMDEIEELCLEFPEMTGTVCFMFSFTGQQSKYQEYVQKYYHMYGHGHSLEAYDRSPDFTPAVQKFAEENSFEIHDVYGDKNCLFRAVADQFMINGCPGHTEVSLRDTAIE</sequence>
<proteinExistence type="predicted"/>